<reference evidence="3 5" key="1">
    <citation type="submission" date="2018-05" db="EMBL/GenBank/DDBJ databases">
        <title>Methanosarcina gilichinskyana sp. nov., a novel methanogenic archaeon isolated from Holocene permafrost, North East Russia.</title>
        <authorList>
            <person name="Oshurkova V."/>
            <person name="Meer M."/>
            <person name="Bochkareva O."/>
            <person name="Shcherbakova V."/>
        </authorList>
    </citation>
    <scope>NUCLEOTIDE SEQUENCE [LARGE SCALE GENOMIC DNA]</scope>
    <source>
        <strain evidence="3 5">JL01</strain>
    </source>
</reference>
<dbReference type="Proteomes" id="UP000300067">
    <property type="component" value="Chromosome"/>
</dbReference>
<feature type="compositionally biased region" description="Basic and acidic residues" evidence="2">
    <location>
        <begin position="222"/>
        <end position="232"/>
    </location>
</feature>
<evidence type="ECO:0000313" key="5">
    <source>
        <dbReference type="Proteomes" id="UP000300067"/>
    </source>
</evidence>
<evidence type="ECO:0000313" key="4">
    <source>
        <dbReference type="EMBL" id="QIB90434.1"/>
    </source>
</evidence>
<evidence type="ECO:0000256" key="2">
    <source>
        <dbReference type="SAM" id="MobiDB-lite"/>
    </source>
</evidence>
<dbReference type="EMBL" id="CP042908">
    <property type="protein sequence ID" value="QIB90434.1"/>
    <property type="molecule type" value="Genomic_DNA"/>
</dbReference>
<dbReference type="AlphaFoldDB" id="A0A4P8R093"/>
<evidence type="ECO:0000313" key="3">
    <source>
        <dbReference type="EMBL" id="QCR17438.1"/>
    </source>
</evidence>
<organism evidence="3 5">
    <name type="scientific">Methanosarcina mazei</name>
    <name type="common">Methanosarcina frisia</name>
    <dbReference type="NCBI Taxonomy" id="2209"/>
    <lineage>
        <taxon>Archaea</taxon>
        <taxon>Methanobacteriati</taxon>
        <taxon>Methanobacteriota</taxon>
        <taxon>Stenosarchaea group</taxon>
        <taxon>Methanomicrobia</taxon>
        <taxon>Methanosarcinales</taxon>
        <taxon>Methanosarcinaceae</taxon>
        <taxon>Methanosarcina</taxon>
    </lineage>
</organism>
<accession>A0A4P8R093</accession>
<feature type="region of interest" description="Disordered" evidence="2">
    <location>
        <begin position="221"/>
        <end position="261"/>
    </location>
</feature>
<name>A0A4P8R093_METMZ</name>
<dbReference type="EMBL" id="CP029709">
    <property type="protein sequence ID" value="QCR17438.1"/>
    <property type="molecule type" value="Genomic_DNA"/>
</dbReference>
<evidence type="ECO:0000313" key="6">
    <source>
        <dbReference type="Proteomes" id="UP000467371"/>
    </source>
</evidence>
<proteinExistence type="predicted"/>
<reference evidence="4 6" key="2">
    <citation type="journal article" date="2020" name="Environ. Microbiol. Rep.">
        <title>Redox cycling of Fe(II) and Fe(III) in magnetite accelerates aceticlastic methanogenesis by Methanosarcina mazei.</title>
        <authorList>
            <person name="Wang H."/>
            <person name="Byrne J.M."/>
            <person name="Liu P."/>
            <person name="Liu J."/>
            <person name="Dong X."/>
            <person name="Lu Y."/>
        </authorList>
    </citation>
    <scope>NUCLEOTIDE SEQUENCE [LARGE SCALE GENOMIC DNA]</scope>
    <source>
        <strain evidence="4">Zm-15</strain>
        <strain evidence="6">zm-15</strain>
    </source>
</reference>
<feature type="coiled-coil region" evidence="1">
    <location>
        <begin position="3"/>
        <end position="37"/>
    </location>
</feature>
<gene>
    <name evidence="3" type="ORF">DKM28_16760</name>
    <name evidence="4" type="ORF">FQU78_04535</name>
</gene>
<sequence>MVSMELDKRVDEIETELKIMKGEIKELLIDIRDLVNKNENPFCSIPCSETLKSPAPAKDETECNQPKVAANEDAECRLCEGVSETESQTVKKNEDSLQSVISDRESTVQNIRKQDEHRPEPESFRKIDTFMLVELMRWVDYAVRTVGHENLEGLLNLYALTGHLPEETKKIIENIANLSIEEPAEEDRVSMKDNITVLSQLSAILSPEGFRKNIQPFYETPGWRDKENEKKTGLVSVEFKPQKAERSKRAASSKSDTRRRI</sequence>
<protein>
    <recommendedName>
        <fullName evidence="7">Archaeal flagella protein FlaD/E domain-containing protein</fullName>
    </recommendedName>
</protein>
<keyword evidence="1" id="KW-0175">Coiled coil</keyword>
<evidence type="ECO:0000256" key="1">
    <source>
        <dbReference type="SAM" id="Coils"/>
    </source>
</evidence>
<evidence type="ECO:0008006" key="7">
    <source>
        <dbReference type="Google" id="ProtNLM"/>
    </source>
</evidence>
<dbReference type="Proteomes" id="UP000467371">
    <property type="component" value="Chromosome"/>
</dbReference>